<keyword evidence="2 5" id="KW-0732">Signal</keyword>
<dbReference type="EMBL" id="QJKI01000007">
    <property type="protein sequence ID" value="PXX79343.1"/>
    <property type="molecule type" value="Genomic_DNA"/>
</dbReference>
<name>A0A318L1D7_9NEIS</name>
<dbReference type="InterPro" id="IPR017186">
    <property type="entry name" value="Lipase_autotranspt_EstA"/>
</dbReference>
<dbReference type="RefSeq" id="WP_110390543.1">
    <property type="nucleotide sequence ID" value="NZ_QJKI01000007.1"/>
</dbReference>
<dbReference type="PANTHER" id="PTHR45648">
    <property type="entry name" value="GDSL LIPASE/ACYLHYDROLASE FAMILY PROTEIN (AFU_ORTHOLOGUE AFUA_4G14700)"/>
    <property type="match status" value="1"/>
</dbReference>
<organism evidence="7 8">
    <name type="scientific">Rivihabitans pingtungensis</name>
    <dbReference type="NCBI Taxonomy" id="1054498"/>
    <lineage>
        <taxon>Bacteria</taxon>
        <taxon>Pseudomonadati</taxon>
        <taxon>Pseudomonadota</taxon>
        <taxon>Betaproteobacteria</taxon>
        <taxon>Neisseriales</taxon>
        <taxon>Aquaspirillaceae</taxon>
        <taxon>Rivihabitans</taxon>
    </lineage>
</organism>
<dbReference type="GO" id="GO:0016298">
    <property type="term" value="F:lipase activity"/>
    <property type="evidence" value="ECO:0007669"/>
    <property type="project" value="InterPro"/>
</dbReference>
<feature type="domain" description="Autotransporter" evidence="6">
    <location>
        <begin position="432"/>
        <end position="706"/>
    </location>
</feature>
<dbReference type="InterPro" id="IPR036709">
    <property type="entry name" value="Autotransporte_beta_dom_sf"/>
</dbReference>
<evidence type="ECO:0000256" key="5">
    <source>
        <dbReference type="SAM" id="SignalP"/>
    </source>
</evidence>
<dbReference type="PROSITE" id="PS51208">
    <property type="entry name" value="AUTOTRANSPORTER"/>
    <property type="match status" value="1"/>
</dbReference>
<evidence type="ECO:0000256" key="2">
    <source>
        <dbReference type="ARBA" id="ARBA00022729"/>
    </source>
</evidence>
<evidence type="ECO:0000256" key="1">
    <source>
        <dbReference type="ARBA" id="ARBA00008668"/>
    </source>
</evidence>
<dbReference type="GO" id="GO:0006629">
    <property type="term" value="P:lipid metabolic process"/>
    <property type="evidence" value="ECO:0007669"/>
    <property type="project" value="InterPro"/>
</dbReference>
<dbReference type="Pfam" id="PF03797">
    <property type="entry name" value="Autotransporter"/>
    <property type="match status" value="1"/>
</dbReference>
<sequence length="706" mass="73727">MQRNPLARACALAMALGAAPVLAAPVYFFGDSLTDTGAFQGLANGSATLATGTRWTYDNAPFYADVLARALGGAAVANNPLNPATSSQGNNYAQGGARSSVQSSNTGPWSTAGAGGFPPADPRSASNLAVQDLPDQVGFYLSARNGRADSAAWHVLWSGGNDIPAALETSAVSGSAAGVAQVSSDASSLLGQVQRLRVAGAERFIVPNLPAFGLTPATVSSTVLAVINAQPTLAAIPSSTKLAAIGAAQQVLSSAATPDAASQQALRRKALNAAESVLGLPANTLVNQYEGSNGVQSSVNSLATLFNGTVNLGLSQTGVNLVRLDVAGLLNEIIADPLRYGFDNITGSACPAGVSSLACFSNTPGFNANLRYLFADDRHPSPQAQQMIGDYAVATLAAPYYAAALPAAAESASAGLYTTLEQRHRLARQAPQTVGTVSAFAQYGYQPFAAKGAGGLDGGGQQHAYTVGVETQLRAETRLGLALGYQQGTLDSGANSDFRFRQQRLAAYASQQWGEFSLAADAFIASNAYRSVRRSFALGAVSRSESGETDGEQTGLRVSGRYHWQYGDWTLSPMLGLAYENIRVNGYGETGDNSTAMRFGSQKQAGWQARLGVDVATRLGRWLPYASAEWVQRLSTRQATLDAAIKSQPGQFSTELARPERSWGQLRLGSQVELVKGLMGNIEAYSSVARNSGRQWGVQLGVSHDF</sequence>
<feature type="compositionally biased region" description="Polar residues" evidence="4">
    <location>
        <begin position="85"/>
        <end position="109"/>
    </location>
</feature>
<feature type="signal peptide" evidence="5">
    <location>
        <begin position="1"/>
        <end position="23"/>
    </location>
</feature>
<dbReference type="PROSITE" id="PS01098">
    <property type="entry name" value="LIPASE_GDSL_SER"/>
    <property type="match status" value="1"/>
</dbReference>
<dbReference type="SMART" id="SM00869">
    <property type="entry name" value="Autotransporter"/>
    <property type="match status" value="1"/>
</dbReference>
<dbReference type="InterPro" id="IPR001087">
    <property type="entry name" value="GDSL"/>
</dbReference>
<protein>
    <submittedName>
        <fullName evidence="7">Outer membrane lipase/esterase</fullName>
    </submittedName>
</protein>
<evidence type="ECO:0000256" key="4">
    <source>
        <dbReference type="SAM" id="MobiDB-lite"/>
    </source>
</evidence>
<feature type="chain" id="PRO_5016325781" evidence="5">
    <location>
        <begin position="24"/>
        <end position="706"/>
    </location>
</feature>
<dbReference type="AlphaFoldDB" id="A0A318L1D7"/>
<keyword evidence="3" id="KW-0378">Hydrolase</keyword>
<evidence type="ECO:0000259" key="6">
    <source>
        <dbReference type="PROSITE" id="PS51208"/>
    </source>
</evidence>
<evidence type="ECO:0000256" key="3">
    <source>
        <dbReference type="ARBA" id="ARBA00022801"/>
    </source>
</evidence>
<comment type="caution">
    <text evidence="7">The sequence shown here is derived from an EMBL/GenBank/DDBJ whole genome shotgun (WGS) entry which is preliminary data.</text>
</comment>
<dbReference type="PIRSF" id="PIRSF037375">
    <property type="entry name" value="Autotrns_EstA"/>
    <property type="match status" value="1"/>
</dbReference>
<dbReference type="Pfam" id="PF00657">
    <property type="entry name" value="Lipase_GDSL"/>
    <property type="match status" value="1"/>
</dbReference>
<dbReference type="SUPFAM" id="SSF103515">
    <property type="entry name" value="Autotransporter"/>
    <property type="match status" value="1"/>
</dbReference>
<keyword evidence="8" id="KW-1185">Reference proteome</keyword>
<proteinExistence type="inferred from homology"/>
<dbReference type="Gene3D" id="3.40.50.1110">
    <property type="entry name" value="SGNH hydrolase"/>
    <property type="match status" value="1"/>
</dbReference>
<dbReference type="OrthoDB" id="5292073at2"/>
<dbReference type="InterPro" id="IPR036514">
    <property type="entry name" value="SGNH_hydro_sf"/>
</dbReference>
<dbReference type="Gene3D" id="2.40.128.130">
    <property type="entry name" value="Autotransporter beta-domain"/>
    <property type="match status" value="1"/>
</dbReference>
<comment type="similarity">
    <text evidence="1">Belongs to the 'GDSL' lipolytic enzyme family.</text>
</comment>
<dbReference type="InterPro" id="IPR008265">
    <property type="entry name" value="Lipase_GDSL_AS"/>
</dbReference>
<accession>A0A318L1D7</accession>
<evidence type="ECO:0000313" key="8">
    <source>
        <dbReference type="Proteomes" id="UP000247555"/>
    </source>
</evidence>
<dbReference type="Proteomes" id="UP000247555">
    <property type="component" value="Unassembled WGS sequence"/>
</dbReference>
<feature type="region of interest" description="Disordered" evidence="4">
    <location>
        <begin position="85"/>
        <end position="126"/>
    </location>
</feature>
<gene>
    <name evidence="7" type="ORF">DFR34_107103</name>
</gene>
<reference evidence="7 8" key="1">
    <citation type="submission" date="2018-05" db="EMBL/GenBank/DDBJ databases">
        <title>Genomic Encyclopedia of Type Strains, Phase IV (KMG-IV): sequencing the most valuable type-strain genomes for metagenomic binning, comparative biology and taxonomic classification.</title>
        <authorList>
            <person name="Goeker M."/>
        </authorList>
    </citation>
    <scope>NUCLEOTIDE SEQUENCE [LARGE SCALE GENOMIC DNA]</scope>
    <source>
        <strain evidence="7 8">DSM 29661</strain>
    </source>
</reference>
<evidence type="ECO:0000313" key="7">
    <source>
        <dbReference type="EMBL" id="PXX79343.1"/>
    </source>
</evidence>
<dbReference type="InterPro" id="IPR051058">
    <property type="entry name" value="GDSL_Est/Lipase"/>
</dbReference>
<dbReference type="PANTHER" id="PTHR45648:SF22">
    <property type="entry name" value="GDSL LIPASE_ACYLHYDROLASE FAMILY PROTEIN (AFU_ORTHOLOGUE AFUA_4G14700)"/>
    <property type="match status" value="1"/>
</dbReference>
<dbReference type="InterPro" id="IPR005546">
    <property type="entry name" value="Autotransporte_beta"/>
</dbReference>